<dbReference type="AlphaFoldDB" id="M4BG52"/>
<feature type="compositionally biased region" description="Polar residues" evidence="1">
    <location>
        <begin position="44"/>
        <end position="56"/>
    </location>
</feature>
<dbReference type="VEuPathDB" id="FungiDB:HpaG805273"/>
<dbReference type="InParanoid" id="M4BG52"/>
<feature type="region of interest" description="Disordered" evidence="1">
    <location>
        <begin position="41"/>
        <end position="65"/>
    </location>
</feature>
<accession>M4BG52</accession>
<reference evidence="2" key="2">
    <citation type="submission" date="2015-06" db="UniProtKB">
        <authorList>
            <consortium name="EnsemblProtists"/>
        </authorList>
    </citation>
    <scope>IDENTIFICATION</scope>
    <source>
        <strain evidence="2">Emoy2</strain>
    </source>
</reference>
<dbReference type="EMBL" id="JH598226">
    <property type="status" value="NOT_ANNOTATED_CDS"/>
    <property type="molecule type" value="Genomic_DNA"/>
</dbReference>
<dbReference type="EnsemblProtists" id="HpaT805273">
    <property type="protein sequence ID" value="HpaP805273"/>
    <property type="gene ID" value="HpaG805273"/>
</dbReference>
<dbReference type="Proteomes" id="UP000011713">
    <property type="component" value="Unassembled WGS sequence"/>
</dbReference>
<name>M4BG52_HYAAE</name>
<proteinExistence type="predicted"/>
<evidence type="ECO:0000313" key="3">
    <source>
        <dbReference type="Proteomes" id="UP000011713"/>
    </source>
</evidence>
<evidence type="ECO:0000313" key="2">
    <source>
        <dbReference type="EnsemblProtists" id="HpaP805273"/>
    </source>
</evidence>
<keyword evidence="3" id="KW-1185">Reference proteome</keyword>
<evidence type="ECO:0000256" key="1">
    <source>
        <dbReference type="SAM" id="MobiDB-lite"/>
    </source>
</evidence>
<reference evidence="3" key="1">
    <citation type="journal article" date="2010" name="Science">
        <title>Signatures of adaptation to obligate biotrophy in the Hyaloperonospora arabidopsidis genome.</title>
        <authorList>
            <person name="Baxter L."/>
            <person name="Tripathy S."/>
            <person name="Ishaque N."/>
            <person name="Boot N."/>
            <person name="Cabral A."/>
            <person name="Kemen E."/>
            <person name="Thines M."/>
            <person name="Ah-Fong A."/>
            <person name="Anderson R."/>
            <person name="Badejoko W."/>
            <person name="Bittner-Eddy P."/>
            <person name="Boore J.L."/>
            <person name="Chibucos M.C."/>
            <person name="Coates M."/>
            <person name="Dehal P."/>
            <person name="Delehaunty K."/>
            <person name="Dong S."/>
            <person name="Downton P."/>
            <person name="Dumas B."/>
            <person name="Fabro G."/>
            <person name="Fronick C."/>
            <person name="Fuerstenberg S.I."/>
            <person name="Fulton L."/>
            <person name="Gaulin E."/>
            <person name="Govers F."/>
            <person name="Hughes L."/>
            <person name="Humphray S."/>
            <person name="Jiang R.H."/>
            <person name="Judelson H."/>
            <person name="Kamoun S."/>
            <person name="Kyung K."/>
            <person name="Meijer H."/>
            <person name="Minx P."/>
            <person name="Morris P."/>
            <person name="Nelson J."/>
            <person name="Phuntumart V."/>
            <person name="Qutob D."/>
            <person name="Rehmany A."/>
            <person name="Rougon-Cardoso A."/>
            <person name="Ryden P."/>
            <person name="Torto-Alalibo T."/>
            <person name="Studholme D."/>
            <person name="Wang Y."/>
            <person name="Win J."/>
            <person name="Wood J."/>
            <person name="Clifton S.W."/>
            <person name="Rogers J."/>
            <person name="Van den Ackerveken G."/>
            <person name="Jones J.D."/>
            <person name="McDowell J.M."/>
            <person name="Beynon J."/>
            <person name="Tyler B.M."/>
        </authorList>
    </citation>
    <scope>NUCLEOTIDE SEQUENCE [LARGE SCALE GENOMIC DNA]</scope>
    <source>
        <strain evidence="3">Emoy2</strain>
    </source>
</reference>
<organism evidence="2 3">
    <name type="scientific">Hyaloperonospora arabidopsidis (strain Emoy2)</name>
    <name type="common">Downy mildew agent</name>
    <name type="synonym">Peronospora arabidopsidis</name>
    <dbReference type="NCBI Taxonomy" id="559515"/>
    <lineage>
        <taxon>Eukaryota</taxon>
        <taxon>Sar</taxon>
        <taxon>Stramenopiles</taxon>
        <taxon>Oomycota</taxon>
        <taxon>Peronosporomycetes</taxon>
        <taxon>Peronosporales</taxon>
        <taxon>Peronosporaceae</taxon>
        <taxon>Hyaloperonospora</taxon>
    </lineage>
</organism>
<dbReference type="HOGENOM" id="CLU_2676344_0_0_1"/>
<feature type="region of interest" description="Disordered" evidence="1">
    <location>
        <begin position="1"/>
        <end position="25"/>
    </location>
</feature>
<protein>
    <submittedName>
        <fullName evidence="2">Uncharacterized protein</fullName>
    </submittedName>
</protein>
<sequence length="75" mass="8735">MHGSADLGGAPSELRCRQPDPGGPIQLRLWERERERSARVRLYSPTQTRQGPTHPQLQPELRLGKRTLLLRRRYH</sequence>